<dbReference type="InterPro" id="IPR017856">
    <property type="entry name" value="Integrase-like_N"/>
</dbReference>
<comment type="subcellular location">
    <subcellularLocation>
        <location evidence="1">Mitochondrion</location>
    </subcellularLocation>
</comment>
<name>A0A7K8Q4J0_COCCO</name>
<feature type="non-terminal residue" evidence="5">
    <location>
        <position position="148"/>
    </location>
</feature>
<dbReference type="PANTHER" id="PTHR12532">
    <property type="entry name" value="TRANSLATIONAL ACTIVATOR OF CYTOCHROME C OXIDASE 1"/>
    <property type="match status" value="1"/>
</dbReference>
<evidence type="ECO:0000313" key="5">
    <source>
        <dbReference type="EMBL" id="NXE85876.1"/>
    </source>
</evidence>
<comment type="similarity">
    <text evidence="2">Belongs to the TACO1 family.</text>
</comment>
<evidence type="ECO:0000259" key="4">
    <source>
        <dbReference type="Pfam" id="PF20772"/>
    </source>
</evidence>
<feature type="domain" description="TACO1/YebC-like N-terminal" evidence="4">
    <location>
        <begin position="31"/>
        <end position="97"/>
    </location>
</feature>
<dbReference type="Proteomes" id="UP000525205">
    <property type="component" value="Unassembled WGS sequence"/>
</dbReference>
<comment type="caution">
    <text evidence="5">The sequence shown here is derived from an EMBL/GenBank/DDBJ whole genome shotgun (WGS) entry which is preliminary data.</text>
</comment>
<gene>
    <name evidence="5" type="primary">Taco1</name>
    <name evidence="5" type="ORF">COCCOC_R15381</name>
</gene>
<dbReference type="GO" id="GO:0005739">
    <property type="term" value="C:mitochondrion"/>
    <property type="evidence" value="ECO:0007669"/>
    <property type="project" value="UniProtKB-SubCell"/>
</dbReference>
<feature type="compositionally biased region" description="Gly residues" evidence="3">
    <location>
        <begin position="130"/>
        <end position="148"/>
    </location>
</feature>
<dbReference type="EMBL" id="VWPP01002039">
    <property type="protein sequence ID" value="NXE85876.1"/>
    <property type="molecule type" value="Genomic_DNA"/>
</dbReference>
<evidence type="ECO:0000313" key="6">
    <source>
        <dbReference type="Proteomes" id="UP000525205"/>
    </source>
</evidence>
<dbReference type="InterPro" id="IPR002876">
    <property type="entry name" value="Transcrip_reg_TACO1-like"/>
</dbReference>
<accession>A0A7K8Q4J0</accession>
<dbReference type="InterPro" id="IPR029072">
    <property type="entry name" value="YebC-like"/>
</dbReference>
<dbReference type="InterPro" id="IPR049083">
    <property type="entry name" value="TACO1_YebC_N"/>
</dbReference>
<feature type="compositionally biased region" description="Low complexity" evidence="3">
    <location>
        <begin position="120"/>
        <end position="129"/>
    </location>
</feature>
<dbReference type="PANTHER" id="PTHR12532:SF0">
    <property type="entry name" value="TRANSLATIONAL ACTIVATOR OF CYTOCHROME C OXIDASE 1"/>
    <property type="match status" value="1"/>
</dbReference>
<dbReference type="FunFam" id="1.10.10.200:FF:000002">
    <property type="entry name" value="Probable transcriptional regulatory protein CLM62_37755"/>
    <property type="match status" value="1"/>
</dbReference>
<evidence type="ECO:0000256" key="3">
    <source>
        <dbReference type="SAM" id="MobiDB-lite"/>
    </source>
</evidence>
<reference evidence="5 6" key="1">
    <citation type="submission" date="2019-09" db="EMBL/GenBank/DDBJ databases">
        <title>Bird 10,000 Genomes (B10K) Project - Family phase.</title>
        <authorList>
            <person name="Zhang G."/>
        </authorList>
    </citation>
    <scope>NUCLEOTIDE SEQUENCE [LARGE SCALE GENOMIC DNA]</scope>
    <source>
        <strain evidence="5">B10K-CU-031-03</strain>
        <tissue evidence="5">Muscle</tissue>
    </source>
</reference>
<dbReference type="Gene3D" id="1.10.10.200">
    <property type="match status" value="1"/>
</dbReference>
<dbReference type="SUPFAM" id="SSF75625">
    <property type="entry name" value="YebC-like"/>
    <property type="match status" value="1"/>
</dbReference>
<feature type="non-terminal residue" evidence="5">
    <location>
        <position position="1"/>
    </location>
</feature>
<dbReference type="AlphaFoldDB" id="A0A7K8Q4J0"/>
<evidence type="ECO:0000256" key="1">
    <source>
        <dbReference type="ARBA" id="ARBA00004173"/>
    </source>
</evidence>
<protein>
    <submittedName>
        <fullName evidence="5">TACO1 oxidase</fullName>
    </submittedName>
</protein>
<feature type="region of interest" description="Disordered" evidence="3">
    <location>
        <begin position="97"/>
        <end position="148"/>
    </location>
</feature>
<organism evidence="5 6">
    <name type="scientific">Cochlearius cochlearius</name>
    <name type="common">Boat-billed heron</name>
    <dbReference type="NCBI Taxonomy" id="110676"/>
    <lineage>
        <taxon>Eukaryota</taxon>
        <taxon>Metazoa</taxon>
        <taxon>Chordata</taxon>
        <taxon>Craniata</taxon>
        <taxon>Vertebrata</taxon>
        <taxon>Euteleostomi</taxon>
        <taxon>Archelosauria</taxon>
        <taxon>Archosauria</taxon>
        <taxon>Dinosauria</taxon>
        <taxon>Saurischia</taxon>
        <taxon>Theropoda</taxon>
        <taxon>Coelurosauria</taxon>
        <taxon>Aves</taxon>
        <taxon>Neognathae</taxon>
        <taxon>Neoaves</taxon>
        <taxon>Aequornithes</taxon>
        <taxon>Pelecaniformes</taxon>
        <taxon>Ardeidae</taxon>
        <taxon>Cochlearius</taxon>
    </lineage>
</organism>
<sequence length="148" mass="15276">MAAVGALARWPRLVATGRPLHVGWPSWAGHNRWSKVRNVKGPRDLARSRLFQRLSLMLRTAAREGGPDPALNAQLANVVEQCRAKNMPKASIEAAIHGVGNDGRGSATRLRAEGGGARGATGPSGPPRLSGGGARGSAGGRGPGRLPG</sequence>
<keyword evidence="6" id="KW-1185">Reference proteome</keyword>
<evidence type="ECO:0000256" key="2">
    <source>
        <dbReference type="ARBA" id="ARBA00008724"/>
    </source>
</evidence>
<proteinExistence type="inferred from homology"/>
<dbReference type="Pfam" id="PF20772">
    <property type="entry name" value="TACO1_YebC_N"/>
    <property type="match status" value="1"/>
</dbReference>